<feature type="transmembrane region" description="Helical" evidence="1">
    <location>
        <begin position="24"/>
        <end position="44"/>
    </location>
</feature>
<evidence type="ECO:0000256" key="1">
    <source>
        <dbReference type="SAM" id="Phobius"/>
    </source>
</evidence>
<gene>
    <name evidence="2" type="ORF">BH719_08400</name>
</gene>
<dbReference type="KEGG" id="phon:BH719_08400"/>
<reference evidence="2 3" key="1">
    <citation type="submission" date="2016-09" db="EMBL/GenBank/DDBJ databases">
        <title>Complete genome sequence of Actinomyces hongkongensis HKU8.</title>
        <authorList>
            <person name="Gao Y.-X."/>
            <person name="Zhou Y.-Y."/>
            <person name="Xie Y."/>
            <person name="Wang M."/>
            <person name="Wang S.-J."/>
            <person name="Shen S.-G."/>
        </authorList>
    </citation>
    <scope>NUCLEOTIDE SEQUENCE [LARGE SCALE GENOMIC DNA]</scope>
    <source>
        <strain evidence="2 3">HKU8</strain>
    </source>
</reference>
<feature type="transmembrane region" description="Helical" evidence="1">
    <location>
        <begin position="236"/>
        <end position="252"/>
    </location>
</feature>
<feature type="transmembrane region" description="Helical" evidence="1">
    <location>
        <begin position="283"/>
        <end position="313"/>
    </location>
</feature>
<feature type="transmembrane region" description="Helical" evidence="1">
    <location>
        <begin position="86"/>
        <end position="108"/>
    </location>
</feature>
<protein>
    <submittedName>
        <fullName evidence="2">Uncharacterized protein</fullName>
    </submittedName>
</protein>
<evidence type="ECO:0000313" key="2">
    <source>
        <dbReference type="EMBL" id="AOS47855.1"/>
    </source>
</evidence>
<organism evidence="2 3">
    <name type="scientific">Pauljensenia hongkongensis</name>
    <dbReference type="NCBI Taxonomy" id="178339"/>
    <lineage>
        <taxon>Bacteria</taxon>
        <taxon>Bacillati</taxon>
        <taxon>Actinomycetota</taxon>
        <taxon>Actinomycetes</taxon>
        <taxon>Actinomycetales</taxon>
        <taxon>Actinomycetaceae</taxon>
        <taxon>Pauljensenia</taxon>
    </lineage>
</organism>
<keyword evidence="1" id="KW-0472">Membrane</keyword>
<dbReference type="RefSeq" id="WP_009744411.1">
    <property type="nucleotide sequence ID" value="NZ_CP017298.1"/>
</dbReference>
<dbReference type="Proteomes" id="UP000095214">
    <property type="component" value="Chromosome"/>
</dbReference>
<name>A0A1D8B3Y3_9ACTO</name>
<keyword evidence="1" id="KW-1133">Transmembrane helix</keyword>
<dbReference type="OrthoDB" id="9801098at2"/>
<feature type="transmembrane region" description="Helical" evidence="1">
    <location>
        <begin position="199"/>
        <end position="216"/>
    </location>
</feature>
<sequence>MAATWAARLWGVFCERVVDPRAGVAVLTSMNLLMMVLQCCFLLTERVWWWIYLNTYTLGLFTVALYPGAFLSFASQVRLPWSREPLARFACYQALAFAFVVYGVAPLFGPASPCGYLNRIGYFPSIGAREQCFVRYADTTSSSPLLIALSALFYSSGVVIRAWRDSERGTPGYQAWQFIPSEREAILLRLWKLYARKRVVWWAGLVLQLPALTLLLDYDGNSLPLSRYPLEAMGAAAYGMTLFTGIALWVYVGRLESVLLRTFGDDVDLVEPKGVLAGLRYTMVTFITACVSFCSILSVLHFIYASMIALLIVW</sequence>
<keyword evidence="3" id="KW-1185">Reference proteome</keyword>
<dbReference type="EMBL" id="CP017298">
    <property type="protein sequence ID" value="AOS47855.1"/>
    <property type="molecule type" value="Genomic_DNA"/>
</dbReference>
<keyword evidence="1" id="KW-0812">Transmembrane</keyword>
<proteinExistence type="predicted"/>
<feature type="transmembrane region" description="Helical" evidence="1">
    <location>
        <begin position="50"/>
        <end position="74"/>
    </location>
</feature>
<accession>A0A1D8B3Y3</accession>
<evidence type="ECO:0000313" key="3">
    <source>
        <dbReference type="Proteomes" id="UP000095214"/>
    </source>
</evidence>
<dbReference type="AlphaFoldDB" id="A0A1D8B3Y3"/>